<keyword evidence="1" id="KW-1133">Transmembrane helix</keyword>
<sequence>MTHTLIPASWATPLLLGLVLLALGCDVGLLPFRLPQNARQVPSSIVARSDGSGALQFGFEMGTGLRTFMPTHLPYVLVSLILLAAPWWTAPFAGFCFGAGRAIMVLSAVRRGNAADWDRDFAARKKAILTGCWFSMVCALAVIVISVT</sequence>
<feature type="transmembrane region" description="Helical" evidence="1">
    <location>
        <begin position="127"/>
        <end position="147"/>
    </location>
</feature>
<keyword evidence="1" id="KW-0472">Membrane</keyword>
<dbReference type="AlphaFoldDB" id="A0A1M4E5D5"/>
<accession>A0A1M4E5D5</accession>
<gene>
    <name evidence="2" type="ORF">BN4615_P3567</name>
</gene>
<dbReference type="EMBL" id="LT559118">
    <property type="protein sequence ID" value="SBO94051.1"/>
    <property type="molecule type" value="Genomic_DNA"/>
</dbReference>
<evidence type="ECO:0000256" key="1">
    <source>
        <dbReference type="SAM" id="Phobius"/>
    </source>
</evidence>
<feature type="transmembrane region" description="Helical" evidence="1">
    <location>
        <begin position="75"/>
        <end position="106"/>
    </location>
</feature>
<keyword evidence="1" id="KW-0812">Transmembrane</keyword>
<evidence type="ECO:0000313" key="2">
    <source>
        <dbReference type="EMBL" id="SBO94051.1"/>
    </source>
</evidence>
<name>A0A1M4E5D5_9ACTN</name>
<protein>
    <submittedName>
        <fullName evidence="2">Uncharacterized protein</fullName>
    </submittedName>
</protein>
<proteinExistence type="predicted"/>
<reference evidence="2" key="1">
    <citation type="submission" date="2016-04" db="EMBL/GenBank/DDBJ databases">
        <authorList>
            <person name="Evans L.H."/>
            <person name="Alamgir A."/>
            <person name="Owens N."/>
            <person name="Weber N.D."/>
            <person name="Virtaneva K."/>
            <person name="Barbian K."/>
            <person name="Babar A."/>
            <person name="Rosenke K."/>
        </authorList>
    </citation>
    <scope>NUCLEOTIDE SEQUENCE</scope>
    <source>
        <strain evidence="2">Nono1</strain>
    </source>
</reference>
<organism evidence="2">
    <name type="scientific">Nonomuraea gerenzanensis</name>
    <dbReference type="NCBI Taxonomy" id="93944"/>
    <lineage>
        <taxon>Bacteria</taxon>
        <taxon>Bacillati</taxon>
        <taxon>Actinomycetota</taxon>
        <taxon>Actinomycetes</taxon>
        <taxon>Streptosporangiales</taxon>
        <taxon>Streptosporangiaceae</taxon>
        <taxon>Nonomuraea</taxon>
    </lineage>
</organism>
<dbReference type="RefSeq" id="WP_225273204.1">
    <property type="nucleotide sequence ID" value="NZ_CP084058.1"/>
</dbReference>